<evidence type="ECO:0000256" key="12">
    <source>
        <dbReference type="RuleBase" id="RU367138"/>
    </source>
</evidence>
<dbReference type="OMA" id="QSYFHRE"/>
<keyword evidence="6 12" id="KW-0808">Transferase</keyword>
<feature type="transmembrane region" description="Helical" evidence="12">
    <location>
        <begin position="581"/>
        <end position="598"/>
    </location>
</feature>
<evidence type="ECO:0000256" key="10">
    <source>
        <dbReference type="ARBA" id="ARBA00023136"/>
    </source>
</evidence>
<feature type="domain" description="GPI ethanolamine phosphate transferase 1 C-terminal" evidence="13">
    <location>
        <begin position="431"/>
        <end position="853"/>
    </location>
</feature>
<feature type="transmembrane region" description="Helical" evidence="12">
    <location>
        <begin position="861"/>
        <end position="885"/>
    </location>
</feature>
<organism evidence="14 15">
    <name type="scientific">Tigriopus californicus</name>
    <name type="common">Marine copepod</name>
    <dbReference type="NCBI Taxonomy" id="6832"/>
    <lineage>
        <taxon>Eukaryota</taxon>
        <taxon>Metazoa</taxon>
        <taxon>Ecdysozoa</taxon>
        <taxon>Arthropoda</taxon>
        <taxon>Crustacea</taxon>
        <taxon>Multicrustacea</taxon>
        <taxon>Hexanauplia</taxon>
        <taxon>Copepoda</taxon>
        <taxon>Harpacticoida</taxon>
        <taxon>Harpacticidae</taxon>
        <taxon>Tigriopus</taxon>
    </lineage>
</organism>
<comment type="similarity">
    <text evidence="3 12">Belongs to the PIGG/PIGN/PIGO family. PIGN subfamily.</text>
</comment>
<evidence type="ECO:0000256" key="3">
    <source>
        <dbReference type="ARBA" id="ARBA00008400"/>
    </source>
</evidence>
<evidence type="ECO:0000259" key="13">
    <source>
        <dbReference type="Pfam" id="PF04987"/>
    </source>
</evidence>
<proteinExistence type="inferred from homology"/>
<name>A0A553P7N7_TIGCA</name>
<dbReference type="PANTHER" id="PTHR12250:SF0">
    <property type="entry name" value="GPI ETHANOLAMINE PHOSPHATE TRANSFERASE 1"/>
    <property type="match status" value="1"/>
</dbReference>
<keyword evidence="8 12" id="KW-0256">Endoplasmic reticulum</keyword>
<evidence type="ECO:0000256" key="6">
    <source>
        <dbReference type="ARBA" id="ARBA00022679"/>
    </source>
</evidence>
<comment type="subcellular location">
    <subcellularLocation>
        <location evidence="1 12">Endoplasmic reticulum membrane</location>
        <topology evidence="1 12">Multi-pass membrane protein</topology>
    </subcellularLocation>
</comment>
<dbReference type="Pfam" id="PF01663">
    <property type="entry name" value="Phosphodiest"/>
    <property type="match status" value="1"/>
</dbReference>
<dbReference type="Proteomes" id="UP000318571">
    <property type="component" value="Chromosome 3"/>
</dbReference>
<feature type="transmembrane region" description="Helical" evidence="12">
    <location>
        <begin position="480"/>
        <end position="498"/>
    </location>
</feature>
<evidence type="ECO:0000313" key="15">
    <source>
        <dbReference type="Proteomes" id="UP000318571"/>
    </source>
</evidence>
<dbReference type="EC" id="2.-.-.-" evidence="12"/>
<sequence length="913" mass="103571">MSPTWLFSVSLLWHLIILCSVFDIWFRSPVVPVTRSFAPDIPGPARRLVLFVADGLRADAFFDQSDGSPLTPFLRLVMERQGAWGVSHTHVPTESRPGHVALIGGLYEDPSAIARGWQENPVDFDTVFNQSSHTWAWGSPDILPMFARGATPHRVRTASYPSSFEDFSANDLTQLDTWVFDQVEAFIHEAYQNHSLQMELRAERVVLFLHLLGCDTNGHRHNPRSPEYQRNIRMVDQGIERMVELFDRYWRHDGRTAFVFTADHGMTDWGSHGAGMAHETETPLVVWGAGVRRPIPSKTKTSSSPPYWHMDHLFRSDVEQADVAPLMSVLLGTNIPKNSVGRLPVDYLDMSPDHKIKASLAVAQQMFEQFLVLQSGFAQLRLARLLHRPFSGMNEVQFQDQTDRVRILVSKNMYEKAQPLADDLWQQSFHGVQYYHQYYQLQLFVVTSTSYVSFILLTLTSVIKHFSIIVQPCDVRAKPWLSASFVAFSMLAGFLTLCQNVPYHYFIYYITPVILIRALCSEWSSMKVNQASLSLPVVVPLILVMSTELLICAFFDRRWLSLAIVLVTLLQRYLGETKSKLLRASWVICNLALCGFSFQPSVMKEHNPALVLLAGLGSALVSGWFTQKVLKTSMFSGLLVFLVTSGICSWISLIQEFRTLAQCVSWIVFLGGVPLALARPSKAFERLLRVSMALMSSYILLSLTYEGLFLLTLIITMAIYILMEFHENVYHQKLLEFTLDSSQPRKAVSIRDVFRSFLFLFFSIVSFFGTGNIASLNTFDPKSITTLVSVFSPFLMGGLLLSKVLIPFLVVACFMYLMISITRLDGKAMFLMVLLFSDWMSLHFFFLVQDQGSWAEIGTSLSHFIIAEGTVIFLQLFLVLARGLLEFRAEFVKNKVYQDSEDIEMVLGKSNIE</sequence>
<feature type="transmembrane region" description="Helical" evidence="12">
    <location>
        <begin position="829"/>
        <end position="849"/>
    </location>
</feature>
<keyword evidence="5 12" id="KW-0337">GPI-anchor biosynthesis</keyword>
<dbReference type="GO" id="GO:0006506">
    <property type="term" value="P:GPI anchor biosynthetic process"/>
    <property type="evidence" value="ECO:0007669"/>
    <property type="project" value="UniProtKB-UniPathway"/>
</dbReference>
<dbReference type="Pfam" id="PF04987">
    <property type="entry name" value="PigN"/>
    <property type="match status" value="1"/>
</dbReference>
<feature type="transmembrane region" description="Helical" evidence="12">
    <location>
        <begin position="753"/>
        <end position="774"/>
    </location>
</feature>
<comment type="pathway">
    <text evidence="2 12">Glycolipid biosynthesis; glycosylphosphatidylinositol-anchor biosynthesis.</text>
</comment>
<comment type="function">
    <text evidence="12">Ethanolamine phosphate transferase involved in glycosylphosphatidylinositol-anchor biosynthesis. Transfers ethanolamine phosphate to the first alpha-1,4-linked mannose of the glycosylphosphatidylinositol precursor of GPI-anchor.</text>
</comment>
<dbReference type="EMBL" id="VCGU01000007">
    <property type="protein sequence ID" value="TRY73706.1"/>
    <property type="molecule type" value="Genomic_DNA"/>
</dbReference>
<dbReference type="STRING" id="6832.A0A553P7N7"/>
<comment type="caution">
    <text evidence="14">The sequence shown here is derived from an EMBL/GenBank/DDBJ whole genome shotgun (WGS) entry which is preliminary data.</text>
</comment>
<protein>
    <recommendedName>
        <fullName evidence="4 12">GPI ethanolamine phosphate transferase 1</fullName>
        <ecNumber evidence="12">2.-.-.-</ecNumber>
    </recommendedName>
</protein>
<dbReference type="OrthoDB" id="2748310at2759"/>
<evidence type="ECO:0000313" key="14">
    <source>
        <dbReference type="EMBL" id="TRY73706.1"/>
    </source>
</evidence>
<dbReference type="InterPro" id="IPR017850">
    <property type="entry name" value="Alkaline_phosphatase_core_sf"/>
</dbReference>
<evidence type="ECO:0000256" key="11">
    <source>
        <dbReference type="ARBA" id="ARBA00023180"/>
    </source>
</evidence>
<evidence type="ECO:0000256" key="9">
    <source>
        <dbReference type="ARBA" id="ARBA00022989"/>
    </source>
</evidence>
<evidence type="ECO:0000256" key="1">
    <source>
        <dbReference type="ARBA" id="ARBA00004477"/>
    </source>
</evidence>
<keyword evidence="15" id="KW-1185">Reference proteome</keyword>
<feature type="transmembrane region" description="Helical" evidence="12">
    <location>
        <begin position="531"/>
        <end position="552"/>
    </location>
</feature>
<feature type="transmembrane region" description="Helical" evidence="12">
    <location>
        <begin position="610"/>
        <end position="627"/>
    </location>
</feature>
<dbReference type="SUPFAM" id="SSF53649">
    <property type="entry name" value="Alkaline phosphatase-like"/>
    <property type="match status" value="1"/>
</dbReference>
<keyword evidence="9 12" id="KW-1133">Transmembrane helix</keyword>
<dbReference type="PANTHER" id="PTHR12250">
    <property type="entry name" value="PHOSPHATIDYLINOSITOL GLYCAN, CLASS N"/>
    <property type="match status" value="1"/>
</dbReference>
<reference evidence="14 15" key="1">
    <citation type="journal article" date="2018" name="Nat. Ecol. Evol.">
        <title>Genomic signatures of mitonuclear coevolution across populations of Tigriopus californicus.</title>
        <authorList>
            <person name="Barreto F.S."/>
            <person name="Watson E.T."/>
            <person name="Lima T.G."/>
            <person name="Willett C.S."/>
            <person name="Edmands S."/>
            <person name="Li W."/>
            <person name="Burton R.S."/>
        </authorList>
    </citation>
    <scope>NUCLEOTIDE SEQUENCE [LARGE SCALE GENOMIC DNA]</scope>
    <source>
        <strain evidence="14 15">San Diego</strain>
    </source>
</reference>
<dbReference type="Gene3D" id="3.40.720.10">
    <property type="entry name" value="Alkaline Phosphatase, subunit A"/>
    <property type="match status" value="1"/>
</dbReference>
<feature type="transmembrane region" description="Helical" evidence="12">
    <location>
        <begin position="698"/>
        <end position="723"/>
    </location>
</feature>
<evidence type="ECO:0000256" key="7">
    <source>
        <dbReference type="ARBA" id="ARBA00022692"/>
    </source>
</evidence>
<feature type="transmembrane region" description="Helical" evidence="12">
    <location>
        <begin position="794"/>
        <end position="817"/>
    </location>
</feature>
<dbReference type="InterPro" id="IPR002591">
    <property type="entry name" value="Phosphodiest/P_Trfase"/>
</dbReference>
<gene>
    <name evidence="14" type="ORF">TCAL_00914</name>
</gene>
<evidence type="ECO:0000256" key="4">
    <source>
        <dbReference type="ARBA" id="ARBA00020831"/>
    </source>
</evidence>
<dbReference type="AlphaFoldDB" id="A0A553P7N7"/>
<feature type="transmembrane region" description="Helical" evidence="12">
    <location>
        <begin position="6"/>
        <end position="26"/>
    </location>
</feature>
<keyword evidence="7 12" id="KW-0812">Transmembrane</keyword>
<dbReference type="InterPro" id="IPR007070">
    <property type="entry name" value="GPI_EtnP_transferase_1"/>
</dbReference>
<keyword evidence="10 12" id="KW-0472">Membrane</keyword>
<evidence type="ECO:0000256" key="8">
    <source>
        <dbReference type="ARBA" id="ARBA00022824"/>
    </source>
</evidence>
<dbReference type="InterPro" id="IPR017852">
    <property type="entry name" value="GPI_EtnP_transferase_1_C"/>
</dbReference>
<dbReference type="UniPathway" id="UPA00196"/>
<dbReference type="InterPro" id="IPR037671">
    <property type="entry name" value="PIGN_N"/>
</dbReference>
<feature type="transmembrane region" description="Helical" evidence="12">
    <location>
        <begin position="633"/>
        <end position="653"/>
    </location>
</feature>
<dbReference type="FunFam" id="3.40.720.10:FF:000015">
    <property type="entry name" value="GPI ethanolamine phosphate transferase 1"/>
    <property type="match status" value="1"/>
</dbReference>
<dbReference type="CDD" id="cd16020">
    <property type="entry name" value="GPI_EPT_1"/>
    <property type="match status" value="1"/>
</dbReference>
<keyword evidence="11" id="KW-0325">Glycoprotein</keyword>
<accession>A0A553P7N7</accession>
<evidence type="ECO:0000256" key="2">
    <source>
        <dbReference type="ARBA" id="ARBA00004687"/>
    </source>
</evidence>
<feature type="transmembrane region" description="Helical" evidence="12">
    <location>
        <begin position="443"/>
        <end position="468"/>
    </location>
</feature>
<dbReference type="GO" id="GO:0005789">
    <property type="term" value="C:endoplasmic reticulum membrane"/>
    <property type="evidence" value="ECO:0007669"/>
    <property type="project" value="UniProtKB-SubCell"/>
</dbReference>
<dbReference type="GO" id="GO:0051377">
    <property type="term" value="F:mannose-ethanolamine phosphotransferase activity"/>
    <property type="evidence" value="ECO:0007669"/>
    <property type="project" value="UniProtKB-UniRule"/>
</dbReference>
<evidence type="ECO:0000256" key="5">
    <source>
        <dbReference type="ARBA" id="ARBA00022502"/>
    </source>
</evidence>